<dbReference type="eggNOG" id="COG2199">
    <property type="taxonomic scope" value="Bacteria"/>
</dbReference>
<evidence type="ECO:0000313" key="5">
    <source>
        <dbReference type="Proteomes" id="UP000008130"/>
    </source>
</evidence>
<dbReference type="InterPro" id="IPR052155">
    <property type="entry name" value="Biofilm_reg_signaling"/>
</dbReference>
<keyword evidence="1" id="KW-0812">Transmembrane</keyword>
<evidence type="ECO:0000313" key="4">
    <source>
        <dbReference type="EMBL" id="ADZ72552.1"/>
    </source>
</evidence>
<dbReference type="KEGG" id="pgv:SL003B_4135"/>
<protein>
    <submittedName>
        <fullName evidence="4">Cyclic diguanylate phosphodiesterase domain protein</fullName>
    </submittedName>
</protein>
<evidence type="ECO:0000259" key="3">
    <source>
        <dbReference type="PROSITE" id="PS50887"/>
    </source>
</evidence>
<dbReference type="PROSITE" id="PS50112">
    <property type="entry name" value="PAS"/>
    <property type="match status" value="1"/>
</dbReference>
<dbReference type="PANTHER" id="PTHR44757">
    <property type="entry name" value="DIGUANYLATE CYCLASE DGCP"/>
    <property type="match status" value="1"/>
</dbReference>
<dbReference type="Pfam" id="PF00990">
    <property type="entry name" value="GGDEF"/>
    <property type="match status" value="1"/>
</dbReference>
<dbReference type="Gene3D" id="3.30.70.270">
    <property type="match status" value="1"/>
</dbReference>
<dbReference type="InterPro" id="IPR000160">
    <property type="entry name" value="GGDEF_dom"/>
</dbReference>
<dbReference type="NCBIfam" id="TIGR00254">
    <property type="entry name" value="GGDEF"/>
    <property type="match status" value="1"/>
</dbReference>
<dbReference type="SUPFAM" id="SSF55785">
    <property type="entry name" value="PYP-like sensor domain (PAS domain)"/>
    <property type="match status" value="1"/>
</dbReference>
<keyword evidence="1" id="KW-1133">Transmembrane helix</keyword>
<accession>F2J6R9</accession>
<evidence type="ECO:0000259" key="2">
    <source>
        <dbReference type="PROSITE" id="PS50112"/>
    </source>
</evidence>
<dbReference type="Pfam" id="PF12860">
    <property type="entry name" value="PAS_7"/>
    <property type="match status" value="2"/>
</dbReference>
<dbReference type="EMBL" id="CP002568">
    <property type="protein sequence ID" value="ADZ72552.1"/>
    <property type="molecule type" value="Genomic_DNA"/>
</dbReference>
<feature type="transmembrane region" description="Helical" evidence="1">
    <location>
        <begin position="119"/>
        <end position="139"/>
    </location>
</feature>
<evidence type="ECO:0000256" key="1">
    <source>
        <dbReference type="SAM" id="Phobius"/>
    </source>
</evidence>
<dbReference type="CDD" id="cd00130">
    <property type="entry name" value="PAS"/>
    <property type="match status" value="1"/>
</dbReference>
<feature type="domain" description="GGDEF" evidence="3">
    <location>
        <begin position="449"/>
        <end position="585"/>
    </location>
</feature>
<dbReference type="SMART" id="SM00267">
    <property type="entry name" value="GGDEF"/>
    <property type="match status" value="1"/>
</dbReference>
<dbReference type="SUPFAM" id="SSF55073">
    <property type="entry name" value="Nucleotide cyclase"/>
    <property type="match status" value="1"/>
</dbReference>
<dbReference type="PROSITE" id="PS50887">
    <property type="entry name" value="GGDEF"/>
    <property type="match status" value="1"/>
</dbReference>
<dbReference type="Gene3D" id="3.30.450.20">
    <property type="entry name" value="PAS domain"/>
    <property type="match status" value="1"/>
</dbReference>
<dbReference type="InterPro" id="IPR000014">
    <property type="entry name" value="PAS"/>
</dbReference>
<proteinExistence type="predicted"/>
<feature type="domain" description="PAS" evidence="2">
    <location>
        <begin position="290"/>
        <end position="330"/>
    </location>
</feature>
<keyword evidence="5" id="KW-1185">Reference proteome</keyword>
<dbReference type="AlphaFoldDB" id="F2J6R9"/>
<dbReference type="Proteomes" id="UP000008130">
    <property type="component" value="Chromosome"/>
</dbReference>
<dbReference type="HOGENOM" id="CLU_454805_0_0_5"/>
<dbReference type="InterPro" id="IPR035965">
    <property type="entry name" value="PAS-like_dom_sf"/>
</dbReference>
<dbReference type="PANTHER" id="PTHR44757:SF2">
    <property type="entry name" value="BIOFILM ARCHITECTURE MAINTENANCE PROTEIN MBAA"/>
    <property type="match status" value="1"/>
</dbReference>
<keyword evidence="1" id="KW-0472">Membrane</keyword>
<name>F2J6R9_POLGS</name>
<gene>
    <name evidence="4" type="ordered locus">SL003B_4135</name>
</gene>
<dbReference type="eggNOG" id="COG2202">
    <property type="taxonomic scope" value="Bacteria"/>
</dbReference>
<dbReference type="CDD" id="cd01949">
    <property type="entry name" value="GGDEF"/>
    <property type="match status" value="1"/>
</dbReference>
<sequence>MVDGAHVTDAQRAVVNAAMIGSQIFEVRFFDRAGREVFDSKGGASWQTGAVYDAAADVAQSGLPSASVEAGGPSNGTPTRYVEIYMPIFDGQGAVLGVAELNVDNSASAAAIGRELGKVSALILLLTFMVIAVPVAGFMRQRAQLRVREAEIRTLTDAAEDARKTLEASIEALPHGFVLYDRNDRLVLCNAQYRHFYPESAHAMRPGVSFETILRAGLAAGEYRDAVGREEDWLAERLIRHKEARGPVYQHLADGRRLQIIERKTQDGGRVGLRIDITDYIESRERAERAEQRLVDAIDALPAGFWLFDEQDRLVMFNEMYRKMYGTSSDLLEIGRTYEDIIRAGLAAGQYPDAAGREDAWLDEVLQNRTNKSYEMVYQLDDGRWVHSLNERTTDGGIVGFRIDITELKQNQLDLEKAATTNSLTGLLNRRGAEIAMQRLVDGLPDDDAEVAFLHIDLDRFKPINDAFGHKFGDMLLSHVGECLRDAAPEGAVIARVGGDEFLVAYGAHRTREDPAQVADSIRNALVRPMHLQGQHVRIGASVGVATWSLGQGDSVSIEDAMQNADIALNVSKTRGRNTVTVFEPAMREASVLTARIADV</sequence>
<dbReference type="STRING" id="991905.SL003B_4135"/>
<reference evidence="4 5" key="1">
    <citation type="journal article" date="2011" name="J. Bacteriol.">
        <title>Complete genome sequence of Polymorphum gilvum SL003B-26A1T, a crude oil-degrading bacterium from oil-polluted saline soil.</title>
        <authorList>
            <person name="Li S.G."/>
            <person name="Tang Y.Q."/>
            <person name="Nie Y."/>
            <person name="Cai M."/>
            <person name="Wu X.L."/>
        </authorList>
    </citation>
    <scope>NUCLEOTIDE SEQUENCE [LARGE SCALE GENOMIC DNA]</scope>
    <source>
        <strain evidence="5">LMG 25793 / CGMCC 1.9160 / SL003B-26A1</strain>
    </source>
</reference>
<dbReference type="InterPro" id="IPR043128">
    <property type="entry name" value="Rev_trsase/Diguanyl_cyclase"/>
</dbReference>
<dbReference type="InterPro" id="IPR029787">
    <property type="entry name" value="Nucleotide_cyclase"/>
</dbReference>
<organism evidence="4 5">
    <name type="scientific">Polymorphum gilvum (strain LMG 25793 / CGMCC 1.9160 / SL003B-26A1)</name>
    <dbReference type="NCBI Taxonomy" id="991905"/>
    <lineage>
        <taxon>Bacteria</taxon>
        <taxon>Pseudomonadati</taxon>
        <taxon>Pseudomonadota</taxon>
        <taxon>Alphaproteobacteria</taxon>
        <taxon>Rhodobacterales</taxon>
        <taxon>Paracoccaceae</taxon>
        <taxon>Polymorphum</taxon>
    </lineage>
</organism>